<dbReference type="InterPro" id="IPR049875">
    <property type="entry name" value="TypeII_GspH"/>
</dbReference>
<proteinExistence type="predicted"/>
<evidence type="ECO:0000313" key="12">
    <source>
        <dbReference type="Proteomes" id="UP000078286"/>
    </source>
</evidence>
<keyword evidence="8 10" id="KW-0472">Membrane</keyword>
<accession>A0A1B7HSV6</accession>
<feature type="transmembrane region" description="Helical" evidence="10">
    <location>
        <begin position="12"/>
        <end position="33"/>
    </location>
</feature>
<evidence type="ECO:0000256" key="2">
    <source>
        <dbReference type="ARBA" id="ARBA00021549"/>
    </source>
</evidence>
<protein>
    <recommendedName>
        <fullName evidence="2">Type II secretion system protein H</fullName>
    </recommendedName>
    <alternativeName>
        <fullName evidence="9">General secretion pathway protein H</fullName>
    </alternativeName>
</protein>
<dbReference type="SUPFAM" id="SSF54523">
    <property type="entry name" value="Pili subunits"/>
    <property type="match status" value="1"/>
</dbReference>
<keyword evidence="4" id="KW-0488">Methylation</keyword>
<dbReference type="NCBIfam" id="TIGR01708">
    <property type="entry name" value="typeII_sec_gspH"/>
    <property type="match status" value="1"/>
</dbReference>
<keyword evidence="12" id="KW-1185">Reference proteome</keyword>
<name>A0A1B7HSV6_9ENTR</name>
<reference evidence="11 12" key="1">
    <citation type="submission" date="2016-04" db="EMBL/GenBank/DDBJ databases">
        <title>ATOL: Assembling a taxonomically balanced genome-scale reconstruction of the evolutionary history of the Enterobacteriaceae.</title>
        <authorList>
            <person name="Plunkett G.III."/>
            <person name="Neeno-Eckwall E.C."/>
            <person name="Glasner J.D."/>
            <person name="Perna N.T."/>
        </authorList>
    </citation>
    <scope>NUCLEOTIDE SEQUENCE [LARGE SCALE GENOMIC DNA]</scope>
    <source>
        <strain evidence="11 12">ATCC 51607</strain>
    </source>
</reference>
<evidence type="ECO:0000256" key="10">
    <source>
        <dbReference type="SAM" id="Phobius"/>
    </source>
</evidence>
<dbReference type="EMBL" id="LXEO01000017">
    <property type="protein sequence ID" value="OAT18726.1"/>
    <property type="molecule type" value="Genomic_DNA"/>
</dbReference>
<keyword evidence="3" id="KW-1003">Cell membrane</keyword>
<sequence>MTLATSNRGFTLIEMMLVVAIIATASSLVVMALPANSPQKQGCEMLARLADAIPAQRMEAMAQGSLLGLSIKAHGYQFMVQDSSRSRGWRAISTMQQPDGETITLQLTQQDLLLDESPVDERDDKPQLLLFPGGEVTPFELRAFAQKKAIATLIVSEAGEVQLVDATDTTP</sequence>
<evidence type="ECO:0000313" key="11">
    <source>
        <dbReference type="EMBL" id="OAT18726.1"/>
    </source>
</evidence>
<dbReference type="GO" id="GO:0015627">
    <property type="term" value="C:type II protein secretion system complex"/>
    <property type="evidence" value="ECO:0007669"/>
    <property type="project" value="InterPro"/>
</dbReference>
<evidence type="ECO:0000256" key="7">
    <source>
        <dbReference type="ARBA" id="ARBA00022989"/>
    </source>
</evidence>
<dbReference type="AlphaFoldDB" id="A0A1B7HSV6"/>
<evidence type="ECO:0000256" key="4">
    <source>
        <dbReference type="ARBA" id="ARBA00022481"/>
    </source>
</evidence>
<dbReference type="InterPro" id="IPR045584">
    <property type="entry name" value="Pilin-like"/>
</dbReference>
<keyword evidence="5" id="KW-0997">Cell inner membrane</keyword>
<dbReference type="GO" id="GO:0005886">
    <property type="term" value="C:plasma membrane"/>
    <property type="evidence" value="ECO:0007669"/>
    <property type="project" value="UniProtKB-SubCell"/>
</dbReference>
<dbReference type="GO" id="GO:0015628">
    <property type="term" value="P:protein secretion by the type II secretion system"/>
    <property type="evidence" value="ECO:0007669"/>
    <property type="project" value="InterPro"/>
</dbReference>
<keyword evidence="6 10" id="KW-0812">Transmembrane</keyword>
<evidence type="ECO:0000256" key="9">
    <source>
        <dbReference type="ARBA" id="ARBA00030775"/>
    </source>
</evidence>
<organism evidence="11 12">
    <name type="scientific">Buttiauxella noackiae ATCC 51607</name>
    <dbReference type="NCBI Taxonomy" id="1354255"/>
    <lineage>
        <taxon>Bacteria</taxon>
        <taxon>Pseudomonadati</taxon>
        <taxon>Pseudomonadota</taxon>
        <taxon>Gammaproteobacteria</taxon>
        <taxon>Enterobacterales</taxon>
        <taxon>Enterobacteriaceae</taxon>
        <taxon>Buttiauxella</taxon>
    </lineage>
</organism>
<comment type="subcellular location">
    <subcellularLocation>
        <location evidence="1">Cell inner membrane</location>
        <topology evidence="1">Single-pass membrane protein</topology>
    </subcellularLocation>
</comment>
<dbReference type="Proteomes" id="UP000078286">
    <property type="component" value="Unassembled WGS sequence"/>
</dbReference>
<evidence type="ECO:0000256" key="1">
    <source>
        <dbReference type="ARBA" id="ARBA00004377"/>
    </source>
</evidence>
<dbReference type="InterPro" id="IPR012902">
    <property type="entry name" value="N_methyl_site"/>
</dbReference>
<dbReference type="Gene3D" id="3.55.40.10">
    <property type="entry name" value="minor pseudopilin epsh domain"/>
    <property type="match status" value="1"/>
</dbReference>
<dbReference type="NCBIfam" id="TIGR02532">
    <property type="entry name" value="IV_pilin_GFxxxE"/>
    <property type="match status" value="1"/>
</dbReference>
<dbReference type="PATRIC" id="fig|1354255.3.peg.1598"/>
<comment type="caution">
    <text evidence="11">The sequence shown here is derived from an EMBL/GenBank/DDBJ whole genome shotgun (WGS) entry which is preliminary data.</text>
</comment>
<dbReference type="RefSeq" id="WP_064554347.1">
    <property type="nucleotide sequence ID" value="NZ_LXEO01000017.1"/>
</dbReference>
<dbReference type="Pfam" id="PF07963">
    <property type="entry name" value="N_methyl"/>
    <property type="match status" value="1"/>
</dbReference>
<dbReference type="PROSITE" id="PS00409">
    <property type="entry name" value="PROKAR_NTER_METHYL"/>
    <property type="match status" value="1"/>
</dbReference>
<evidence type="ECO:0000256" key="8">
    <source>
        <dbReference type="ARBA" id="ARBA00023136"/>
    </source>
</evidence>
<dbReference type="InterPro" id="IPR002416">
    <property type="entry name" value="T2SS_protein-GspH"/>
</dbReference>
<evidence type="ECO:0000256" key="6">
    <source>
        <dbReference type="ARBA" id="ARBA00022692"/>
    </source>
</evidence>
<gene>
    <name evidence="11" type="ORF">M979_1550</name>
</gene>
<evidence type="ECO:0000256" key="3">
    <source>
        <dbReference type="ARBA" id="ARBA00022475"/>
    </source>
</evidence>
<dbReference type="PRINTS" id="PR00885">
    <property type="entry name" value="BCTERIALGSPH"/>
</dbReference>
<keyword evidence="7 10" id="KW-1133">Transmembrane helix</keyword>
<evidence type="ECO:0000256" key="5">
    <source>
        <dbReference type="ARBA" id="ARBA00022519"/>
    </source>
</evidence>